<protein>
    <submittedName>
        <fullName evidence="2">Uncharacterized protein</fullName>
    </submittedName>
</protein>
<organism evidence="2 3">
    <name type="scientific">Rhynocoris fuscipes</name>
    <dbReference type="NCBI Taxonomy" id="488301"/>
    <lineage>
        <taxon>Eukaryota</taxon>
        <taxon>Metazoa</taxon>
        <taxon>Ecdysozoa</taxon>
        <taxon>Arthropoda</taxon>
        <taxon>Hexapoda</taxon>
        <taxon>Insecta</taxon>
        <taxon>Pterygota</taxon>
        <taxon>Neoptera</taxon>
        <taxon>Paraneoptera</taxon>
        <taxon>Hemiptera</taxon>
        <taxon>Heteroptera</taxon>
        <taxon>Panheteroptera</taxon>
        <taxon>Cimicomorpha</taxon>
        <taxon>Reduviidae</taxon>
        <taxon>Harpactorinae</taxon>
        <taxon>Harpactorini</taxon>
        <taxon>Rhynocoris</taxon>
    </lineage>
</organism>
<dbReference type="Proteomes" id="UP001461498">
    <property type="component" value="Unassembled WGS sequence"/>
</dbReference>
<evidence type="ECO:0000313" key="3">
    <source>
        <dbReference type="Proteomes" id="UP001461498"/>
    </source>
</evidence>
<feature type="region of interest" description="Disordered" evidence="1">
    <location>
        <begin position="88"/>
        <end position="131"/>
    </location>
</feature>
<gene>
    <name evidence="2" type="ORF">O3M35_010365</name>
</gene>
<dbReference type="EMBL" id="JAPXFL010000007">
    <property type="protein sequence ID" value="KAK9503902.1"/>
    <property type="molecule type" value="Genomic_DNA"/>
</dbReference>
<feature type="compositionally biased region" description="Polar residues" evidence="1">
    <location>
        <begin position="105"/>
        <end position="125"/>
    </location>
</feature>
<comment type="caution">
    <text evidence="2">The sequence shown here is derived from an EMBL/GenBank/DDBJ whole genome shotgun (WGS) entry which is preliminary data.</text>
</comment>
<accession>A0AAW1CZX9</accession>
<name>A0AAW1CZX9_9HEMI</name>
<proteinExistence type="predicted"/>
<dbReference type="AlphaFoldDB" id="A0AAW1CZX9"/>
<evidence type="ECO:0000256" key="1">
    <source>
        <dbReference type="SAM" id="MobiDB-lite"/>
    </source>
</evidence>
<feature type="region of interest" description="Disordered" evidence="1">
    <location>
        <begin position="1"/>
        <end position="22"/>
    </location>
</feature>
<reference evidence="2 3" key="1">
    <citation type="submission" date="2022-12" db="EMBL/GenBank/DDBJ databases">
        <title>Chromosome-level genome assembly of true bugs.</title>
        <authorList>
            <person name="Ma L."/>
            <person name="Li H."/>
        </authorList>
    </citation>
    <scope>NUCLEOTIDE SEQUENCE [LARGE SCALE GENOMIC DNA]</scope>
    <source>
        <strain evidence="2">Lab_2022b</strain>
    </source>
</reference>
<evidence type="ECO:0000313" key="2">
    <source>
        <dbReference type="EMBL" id="KAK9503902.1"/>
    </source>
</evidence>
<feature type="compositionally biased region" description="Basic and acidic residues" evidence="1">
    <location>
        <begin position="1"/>
        <end position="11"/>
    </location>
</feature>
<keyword evidence="3" id="KW-1185">Reference proteome</keyword>
<sequence length="208" mass="23696">MKENKKTEVIKPSENQENNVDHANIRRRSGSDNFAEYLVVDHRWLKAPSNRRLIMISSEKQSEVNELKKSNKNTDFQNGGIVYRVPKRSMSSSVNKSRRSVTFHPHSSTISTPVKQNSTVDTPKGNSVRRKTTKDVSVIAHAPPQSKKSPIFHCTPKNRFSAQTLSNNTKNSQITKNQMSTVYTTIESDMKVHQVSVILFLYHEEDIV</sequence>